<dbReference type="PROSITE" id="PS51192">
    <property type="entry name" value="HELICASE_ATP_BIND_1"/>
    <property type="match status" value="1"/>
</dbReference>
<feature type="compositionally biased region" description="Low complexity" evidence="7">
    <location>
        <begin position="71"/>
        <end position="81"/>
    </location>
</feature>
<comment type="function">
    <text evidence="6">RNA helicase.</text>
</comment>
<keyword evidence="1 6" id="KW-0547">Nucleotide-binding</keyword>
<name>A0A7S4JN55_9STRA</name>
<dbReference type="EC" id="3.6.4.13" evidence="6"/>
<dbReference type="InterPro" id="IPR014001">
    <property type="entry name" value="Helicase_ATP-bd"/>
</dbReference>
<evidence type="ECO:0000259" key="9">
    <source>
        <dbReference type="PROSITE" id="PS51194"/>
    </source>
</evidence>
<evidence type="ECO:0000313" key="10">
    <source>
        <dbReference type="EMBL" id="CAE2268252.1"/>
    </source>
</evidence>
<feature type="compositionally biased region" description="Basic residues" evidence="7">
    <location>
        <begin position="102"/>
        <end position="114"/>
    </location>
</feature>
<dbReference type="InterPro" id="IPR025313">
    <property type="entry name" value="SPB4-like_CTE"/>
</dbReference>
<dbReference type="EMBL" id="HBKQ01043903">
    <property type="protein sequence ID" value="CAE2268252.1"/>
    <property type="molecule type" value="Transcribed_RNA"/>
</dbReference>
<dbReference type="PROSITE" id="PS51194">
    <property type="entry name" value="HELICASE_CTER"/>
    <property type="match status" value="1"/>
</dbReference>
<dbReference type="AlphaFoldDB" id="A0A7S4JN55"/>
<sequence length="874" mass="96366">MFFFVWCLWSQRICEKDEIIIIGAATRGQRYLKGYQDTHVRSPTMSRKKNRSRKRTKAPPVPQAEEGEGGSSSPATPASPQERLDVAATSNEVPSEDVAQKAGKKRRRPKRRGGTKAQQAAPPVSSAPENDDVPSASIALVPSALKPTAPITPSPPLPPPNSFESVRPALSPGILTFASSMNFISMTPVQSAVIPLFLTNKDVCAVAVTGSGKTLAFLIPCVEMILRRESLLKRREVGALVISPTRELARQTYQVAQQLCARCGLSEPLLLVGGNPVEEDLRLFASRGSDIVVATPGRLEDILGRFDDLDVSELEVLVLDEADVLLDLGFEVTLTSLLGRLPRMRRTGLFSATKPGNGVRGLMRRAGMRNPVAVNVAVARDALAPNGNSSINGEEDRAISASQSLAMTSQPTPTTLTNYVLLCPLSEKLTRLAAFLRQHRDEKVIIFFLTCACVEFYGAALEGLLRPKADFYVETLHGRMVQKRREKAMERFRADEDGQDRDDSGGKSKDNRAGGSESKTKGGVLLCTDVAARGLDVAGVDWVVQYDAPVDPSQYVHRVGRTARAGKSGRSLLLLTEKEESYVDFLRRRNVPLVNVGSEERCAPPPPGGDDDDESGDRVQEKEGTDDDDDREEQEGSETGDGEAENSNEKKKGKKERLVWNANDEILPDALPKVRDMALKDRDVLEKGTKAFTSYIRAYKEHQCAFIFRFASLDLGLLATSFCLLRLPKMPELRDKLGKLNFTPAGPEIDIHAIAFRDKVREKARQKRLAAELAAGGKNAKQIKAEQRAAERVRKQKERRAAAVAKGRNPDKKRGRQQRIFDEWDELAKEERLYKKLRKHKITKEEFKKLMYGDKKAGTGADGGDDILDSDMEV</sequence>
<evidence type="ECO:0000259" key="8">
    <source>
        <dbReference type="PROSITE" id="PS51192"/>
    </source>
</evidence>
<dbReference type="SMART" id="SM01178">
    <property type="entry name" value="DUF4217"/>
    <property type="match status" value="1"/>
</dbReference>
<dbReference type="SMART" id="SM00490">
    <property type="entry name" value="HELICc"/>
    <property type="match status" value="1"/>
</dbReference>
<evidence type="ECO:0000256" key="2">
    <source>
        <dbReference type="ARBA" id="ARBA00022801"/>
    </source>
</evidence>
<feature type="region of interest" description="Disordered" evidence="7">
    <location>
        <begin position="596"/>
        <end position="655"/>
    </location>
</feature>
<keyword evidence="4 6" id="KW-0067">ATP-binding</keyword>
<keyword evidence="5 6" id="KW-0694">RNA-binding</keyword>
<keyword evidence="2 6" id="KW-0378">Hydrolase</keyword>
<dbReference type="GO" id="GO:0005524">
    <property type="term" value="F:ATP binding"/>
    <property type="evidence" value="ECO:0007669"/>
    <property type="project" value="UniProtKB-UniRule"/>
</dbReference>
<evidence type="ECO:0000256" key="1">
    <source>
        <dbReference type="ARBA" id="ARBA00022741"/>
    </source>
</evidence>
<feature type="compositionally biased region" description="Acidic residues" evidence="7">
    <location>
        <begin position="863"/>
        <end position="874"/>
    </location>
</feature>
<dbReference type="GO" id="GO:0016787">
    <property type="term" value="F:hydrolase activity"/>
    <property type="evidence" value="ECO:0007669"/>
    <property type="project" value="UniProtKB-KW"/>
</dbReference>
<comment type="domain">
    <text evidence="6">The Q motif is unique to and characteristic of the DEAD box family of RNA helicases and controls ATP binding and hydrolysis.</text>
</comment>
<dbReference type="InterPro" id="IPR011545">
    <property type="entry name" value="DEAD/DEAH_box_helicase_dom"/>
</dbReference>
<dbReference type="CDD" id="cd18787">
    <property type="entry name" value="SF2_C_DEAD"/>
    <property type="match status" value="1"/>
</dbReference>
<dbReference type="Pfam" id="PF00271">
    <property type="entry name" value="Helicase_C"/>
    <property type="match status" value="2"/>
</dbReference>
<dbReference type="Gene3D" id="3.40.50.300">
    <property type="entry name" value="P-loop containing nucleotide triphosphate hydrolases"/>
    <property type="match status" value="2"/>
</dbReference>
<dbReference type="InterPro" id="IPR027417">
    <property type="entry name" value="P-loop_NTPase"/>
</dbReference>
<dbReference type="Pfam" id="PF13959">
    <property type="entry name" value="CTE_SPB4"/>
    <property type="match status" value="1"/>
</dbReference>
<feature type="region of interest" description="Disordered" evidence="7">
    <location>
        <begin position="854"/>
        <end position="874"/>
    </location>
</feature>
<organism evidence="10">
    <name type="scientific">Odontella aurita</name>
    <dbReference type="NCBI Taxonomy" id="265563"/>
    <lineage>
        <taxon>Eukaryota</taxon>
        <taxon>Sar</taxon>
        <taxon>Stramenopiles</taxon>
        <taxon>Ochrophyta</taxon>
        <taxon>Bacillariophyta</taxon>
        <taxon>Mediophyceae</taxon>
        <taxon>Biddulphiophycidae</taxon>
        <taxon>Eupodiscales</taxon>
        <taxon>Odontellaceae</taxon>
        <taxon>Odontella</taxon>
    </lineage>
</organism>
<reference evidence="10" key="1">
    <citation type="submission" date="2021-01" db="EMBL/GenBank/DDBJ databases">
        <authorList>
            <person name="Corre E."/>
            <person name="Pelletier E."/>
            <person name="Niang G."/>
            <person name="Scheremetjew M."/>
            <person name="Finn R."/>
            <person name="Kale V."/>
            <person name="Holt S."/>
            <person name="Cochrane G."/>
            <person name="Meng A."/>
            <person name="Brown T."/>
            <person name="Cohen L."/>
        </authorList>
    </citation>
    <scope>NUCLEOTIDE SEQUENCE</scope>
    <source>
        <strain evidence="10">Isolate 1302-5</strain>
    </source>
</reference>
<feature type="domain" description="Helicase C-terminal" evidence="9">
    <location>
        <begin position="428"/>
        <end position="613"/>
    </location>
</feature>
<protein>
    <recommendedName>
        <fullName evidence="6">ATP-dependent RNA helicase</fullName>
        <ecNumber evidence="6">3.6.4.13</ecNumber>
    </recommendedName>
</protein>
<feature type="region of interest" description="Disordered" evidence="7">
    <location>
        <begin position="35"/>
        <end position="134"/>
    </location>
</feature>
<feature type="compositionally biased region" description="Acidic residues" evidence="7">
    <location>
        <begin position="624"/>
        <end position="646"/>
    </location>
</feature>
<feature type="compositionally biased region" description="Basic and acidic residues" evidence="7">
    <location>
        <begin position="487"/>
        <end position="512"/>
    </location>
</feature>
<evidence type="ECO:0000256" key="5">
    <source>
        <dbReference type="ARBA" id="ARBA00022884"/>
    </source>
</evidence>
<comment type="similarity">
    <text evidence="6">Belongs to the DEAD box helicase family.</text>
</comment>
<feature type="domain" description="Helicase ATP-binding" evidence="8">
    <location>
        <begin position="194"/>
        <end position="372"/>
    </location>
</feature>
<dbReference type="SMART" id="SM00487">
    <property type="entry name" value="DEXDc"/>
    <property type="match status" value="1"/>
</dbReference>
<keyword evidence="3 6" id="KW-0347">Helicase</keyword>
<dbReference type="GO" id="GO:0003724">
    <property type="term" value="F:RNA helicase activity"/>
    <property type="evidence" value="ECO:0007669"/>
    <property type="project" value="UniProtKB-EC"/>
</dbReference>
<evidence type="ECO:0000256" key="6">
    <source>
        <dbReference type="RuleBase" id="RU365068"/>
    </source>
</evidence>
<comment type="catalytic activity">
    <reaction evidence="6">
        <text>ATP + H2O = ADP + phosphate + H(+)</text>
        <dbReference type="Rhea" id="RHEA:13065"/>
        <dbReference type="ChEBI" id="CHEBI:15377"/>
        <dbReference type="ChEBI" id="CHEBI:15378"/>
        <dbReference type="ChEBI" id="CHEBI:30616"/>
        <dbReference type="ChEBI" id="CHEBI:43474"/>
        <dbReference type="ChEBI" id="CHEBI:456216"/>
        <dbReference type="EC" id="3.6.4.13"/>
    </reaction>
</comment>
<accession>A0A7S4JN55</accession>
<dbReference type="Pfam" id="PF00270">
    <property type="entry name" value="DEAD"/>
    <property type="match status" value="1"/>
</dbReference>
<feature type="region of interest" description="Disordered" evidence="7">
    <location>
        <begin position="487"/>
        <end position="519"/>
    </location>
</feature>
<evidence type="ECO:0000256" key="7">
    <source>
        <dbReference type="SAM" id="MobiDB-lite"/>
    </source>
</evidence>
<proteinExistence type="inferred from homology"/>
<feature type="compositionally biased region" description="Low complexity" evidence="7">
    <location>
        <begin position="115"/>
        <end position="128"/>
    </location>
</feature>
<evidence type="ECO:0000256" key="3">
    <source>
        <dbReference type="ARBA" id="ARBA00022806"/>
    </source>
</evidence>
<evidence type="ECO:0000256" key="4">
    <source>
        <dbReference type="ARBA" id="ARBA00022840"/>
    </source>
</evidence>
<gene>
    <name evidence="10" type="ORF">OAUR00152_LOCUS30305</name>
</gene>
<dbReference type="PANTHER" id="PTHR24031">
    <property type="entry name" value="RNA HELICASE"/>
    <property type="match status" value="1"/>
</dbReference>
<dbReference type="SUPFAM" id="SSF52540">
    <property type="entry name" value="P-loop containing nucleoside triphosphate hydrolases"/>
    <property type="match status" value="1"/>
</dbReference>
<dbReference type="InterPro" id="IPR001650">
    <property type="entry name" value="Helicase_C-like"/>
</dbReference>
<feature type="compositionally biased region" description="Basic residues" evidence="7">
    <location>
        <begin position="46"/>
        <end position="57"/>
    </location>
</feature>
<dbReference type="GO" id="GO:0003723">
    <property type="term" value="F:RNA binding"/>
    <property type="evidence" value="ECO:0007669"/>
    <property type="project" value="UniProtKB-UniRule"/>
</dbReference>
<dbReference type="CDD" id="cd17960">
    <property type="entry name" value="DEADc_DDX55"/>
    <property type="match status" value="1"/>
</dbReference>